<protein>
    <submittedName>
        <fullName evidence="3">Uncharacterized protein</fullName>
    </submittedName>
</protein>
<evidence type="ECO:0000313" key="3">
    <source>
        <dbReference type="EMBL" id="KAK7573546.1"/>
    </source>
</evidence>
<comment type="caution">
    <text evidence="3">The sequence shown here is derived from an EMBL/GenBank/DDBJ whole genome shotgun (WGS) entry which is preliminary data.</text>
</comment>
<proteinExistence type="predicted"/>
<keyword evidence="1" id="KW-0472">Membrane</keyword>
<organism evidence="3 4">
    <name type="scientific">Parthenolecanium corni</name>
    <dbReference type="NCBI Taxonomy" id="536013"/>
    <lineage>
        <taxon>Eukaryota</taxon>
        <taxon>Metazoa</taxon>
        <taxon>Ecdysozoa</taxon>
        <taxon>Arthropoda</taxon>
        <taxon>Hexapoda</taxon>
        <taxon>Insecta</taxon>
        <taxon>Pterygota</taxon>
        <taxon>Neoptera</taxon>
        <taxon>Paraneoptera</taxon>
        <taxon>Hemiptera</taxon>
        <taxon>Sternorrhyncha</taxon>
        <taxon>Coccoidea</taxon>
        <taxon>Coccidae</taxon>
        <taxon>Parthenolecanium</taxon>
    </lineage>
</organism>
<dbReference type="Proteomes" id="UP001367676">
    <property type="component" value="Unassembled WGS sequence"/>
</dbReference>
<feature type="transmembrane region" description="Helical" evidence="1">
    <location>
        <begin position="61"/>
        <end position="85"/>
    </location>
</feature>
<evidence type="ECO:0000313" key="4">
    <source>
        <dbReference type="Proteomes" id="UP001367676"/>
    </source>
</evidence>
<keyword evidence="2" id="KW-0732">Signal</keyword>
<name>A0AAN9T5Q8_9HEMI</name>
<feature type="chain" id="PRO_5042848850" evidence="2">
    <location>
        <begin position="23"/>
        <end position="174"/>
    </location>
</feature>
<gene>
    <name evidence="3" type="ORF">V9T40_010737</name>
</gene>
<reference evidence="3 4" key="1">
    <citation type="submission" date="2024-03" db="EMBL/GenBank/DDBJ databases">
        <title>Adaptation during the transition from Ophiocordyceps entomopathogen to insect associate is accompanied by gene loss and intensified selection.</title>
        <authorList>
            <person name="Ward C.M."/>
            <person name="Onetto C.A."/>
            <person name="Borneman A.R."/>
        </authorList>
    </citation>
    <scope>NUCLEOTIDE SEQUENCE [LARGE SCALE GENOMIC DNA]</scope>
    <source>
        <strain evidence="3">AWRI1</strain>
        <tissue evidence="3">Single Adult Female</tissue>
    </source>
</reference>
<keyword evidence="1" id="KW-0812">Transmembrane</keyword>
<accession>A0AAN9T5Q8</accession>
<feature type="signal peptide" evidence="2">
    <location>
        <begin position="1"/>
        <end position="22"/>
    </location>
</feature>
<sequence>MYRRPFIYIFLATILIFTIAFAESAESSSVKENDSNNTAISEKKPYSVSFLPDELSWRDGFGQALAVSGILISTLVVLGVFAWLLAPVFGYRLCTVLGNCEPSVVLAHSNNGGNLQDPGQANGYSDMYNSVVSPYMSAYRKRSLKYVGPLLKTLASAYEKFDQQQAVSPPSKSD</sequence>
<keyword evidence="1" id="KW-1133">Transmembrane helix</keyword>
<evidence type="ECO:0000256" key="2">
    <source>
        <dbReference type="SAM" id="SignalP"/>
    </source>
</evidence>
<dbReference type="AlphaFoldDB" id="A0AAN9T5Q8"/>
<evidence type="ECO:0000256" key="1">
    <source>
        <dbReference type="SAM" id="Phobius"/>
    </source>
</evidence>
<dbReference type="EMBL" id="JBBCAQ010000037">
    <property type="protein sequence ID" value="KAK7573546.1"/>
    <property type="molecule type" value="Genomic_DNA"/>
</dbReference>
<keyword evidence="4" id="KW-1185">Reference proteome</keyword>